<dbReference type="InterPro" id="IPR036890">
    <property type="entry name" value="HATPase_C_sf"/>
</dbReference>
<evidence type="ECO:0000256" key="7">
    <source>
        <dbReference type="ARBA" id="ARBA00022840"/>
    </source>
</evidence>
<dbReference type="PANTHER" id="PTHR43065:SF10">
    <property type="entry name" value="PEROXIDE STRESS-ACTIVATED HISTIDINE KINASE MAK3"/>
    <property type="match status" value="1"/>
</dbReference>
<evidence type="ECO:0000256" key="6">
    <source>
        <dbReference type="ARBA" id="ARBA00022777"/>
    </source>
</evidence>
<comment type="catalytic activity">
    <reaction evidence="1">
        <text>ATP + protein L-histidine = ADP + protein N-phospho-L-histidine.</text>
        <dbReference type="EC" id="2.7.13.3"/>
    </reaction>
</comment>
<feature type="domain" description="Histidine kinase" evidence="9">
    <location>
        <begin position="249"/>
        <end position="459"/>
    </location>
</feature>
<dbReference type="GO" id="GO:0004673">
    <property type="term" value="F:protein histidine kinase activity"/>
    <property type="evidence" value="ECO:0007669"/>
    <property type="project" value="UniProtKB-EC"/>
</dbReference>
<gene>
    <name evidence="10" type="ORF">KEG57_49485</name>
</gene>
<evidence type="ECO:0000256" key="3">
    <source>
        <dbReference type="ARBA" id="ARBA00022553"/>
    </source>
</evidence>
<dbReference type="PRINTS" id="PR00344">
    <property type="entry name" value="BCTRLSENSOR"/>
</dbReference>
<keyword evidence="8" id="KW-0902">Two-component regulatory system</keyword>
<keyword evidence="3" id="KW-0597">Phosphoprotein</keyword>
<dbReference type="InterPro" id="IPR003594">
    <property type="entry name" value="HATPase_dom"/>
</dbReference>
<keyword evidence="4" id="KW-0808">Transferase</keyword>
<name>A0A9X4AZY1_9BACT</name>
<keyword evidence="5" id="KW-0547">Nucleotide-binding</keyword>
<evidence type="ECO:0000256" key="4">
    <source>
        <dbReference type="ARBA" id="ARBA00022679"/>
    </source>
</evidence>
<protein>
    <recommendedName>
        <fullName evidence="2">histidine kinase</fullName>
        <ecNumber evidence="2">2.7.13.3</ecNumber>
    </recommendedName>
</protein>
<evidence type="ECO:0000256" key="2">
    <source>
        <dbReference type="ARBA" id="ARBA00012438"/>
    </source>
</evidence>
<comment type="caution">
    <text evidence="10">The sequence shown here is derived from an EMBL/GenBank/DDBJ whole genome shotgun (WGS) entry which is preliminary data.</text>
</comment>
<evidence type="ECO:0000256" key="8">
    <source>
        <dbReference type="ARBA" id="ARBA00023012"/>
    </source>
</evidence>
<dbReference type="PANTHER" id="PTHR43065">
    <property type="entry name" value="SENSOR HISTIDINE KINASE"/>
    <property type="match status" value="1"/>
</dbReference>
<dbReference type="AlphaFoldDB" id="A0A9X4AZY1"/>
<dbReference type="GO" id="GO:0005524">
    <property type="term" value="F:ATP binding"/>
    <property type="evidence" value="ECO:0007669"/>
    <property type="project" value="UniProtKB-KW"/>
</dbReference>
<dbReference type="SUPFAM" id="SSF55874">
    <property type="entry name" value="ATPase domain of HSP90 chaperone/DNA topoisomerase II/histidine kinase"/>
    <property type="match status" value="1"/>
</dbReference>
<dbReference type="EC" id="2.7.13.3" evidence="2"/>
<proteinExistence type="predicted"/>
<dbReference type="Gene3D" id="3.30.565.10">
    <property type="entry name" value="Histidine kinase-like ATPase, C-terminal domain"/>
    <property type="match status" value="1"/>
</dbReference>
<sequence length="459" mass="49806">MAILEEVEPDARGQRLAVLIDIGFGILLGARSSNAAIPTTGSKFKDDLLYDAGMSALYAESIAGIADRWHFLPDYAFETRLVQRRGENVVLSRCGRTLLETPGLDALRWLLALEAAQSLGREDDMRLSPELAALLSNNPERHETVDDDAEPHEEWQISWATVRRLGALGLLKYHDDPDLESPYIRGYEVIERHRSLLDDIAQRRSTPFAVLADALLRDEVAGIVERIHPDAARVSQENAAAASALQARMVAHEIRNALIPVQVTFSSLISDLVSGDSTGPRHRQRARIEAGIQRALDFVDGMLRVANLGLEGPSTFDVDSALRDACAALSRELNGNFRQAFNTSGATLMGPRARFILAVANLLRNAAQAITGVVDGRVSIATEVGADHISIHVDDNGSGVPQEQRSVVFEPGFTSRSGGSGQGLALVRQVVEGEMRGTVTCTESPLGGARFSLRFSRST</sequence>
<keyword evidence="11" id="KW-1185">Reference proteome</keyword>
<dbReference type="Pfam" id="PF02518">
    <property type="entry name" value="HATPase_c"/>
    <property type="match status" value="1"/>
</dbReference>
<keyword evidence="7" id="KW-0067">ATP-binding</keyword>
<accession>A0A9X4AZY1</accession>
<evidence type="ECO:0000259" key="9">
    <source>
        <dbReference type="PROSITE" id="PS50109"/>
    </source>
</evidence>
<evidence type="ECO:0000256" key="1">
    <source>
        <dbReference type="ARBA" id="ARBA00000085"/>
    </source>
</evidence>
<dbReference type="InterPro" id="IPR005467">
    <property type="entry name" value="His_kinase_dom"/>
</dbReference>
<keyword evidence="6 10" id="KW-0418">Kinase</keyword>
<organism evidence="10 11">
    <name type="scientific">Polyangium jinanense</name>
    <dbReference type="NCBI Taxonomy" id="2829994"/>
    <lineage>
        <taxon>Bacteria</taxon>
        <taxon>Pseudomonadati</taxon>
        <taxon>Myxococcota</taxon>
        <taxon>Polyangia</taxon>
        <taxon>Polyangiales</taxon>
        <taxon>Polyangiaceae</taxon>
        <taxon>Polyangium</taxon>
    </lineage>
</organism>
<dbReference type="Proteomes" id="UP001151081">
    <property type="component" value="Unassembled WGS sequence"/>
</dbReference>
<dbReference type="EMBL" id="JAGTJJ010000077">
    <property type="protein sequence ID" value="MDC3988597.1"/>
    <property type="molecule type" value="Genomic_DNA"/>
</dbReference>
<dbReference type="SMART" id="SM00387">
    <property type="entry name" value="HATPase_c"/>
    <property type="match status" value="1"/>
</dbReference>
<evidence type="ECO:0000313" key="10">
    <source>
        <dbReference type="EMBL" id="MDC3988597.1"/>
    </source>
</evidence>
<dbReference type="PROSITE" id="PS50109">
    <property type="entry name" value="HIS_KIN"/>
    <property type="match status" value="1"/>
</dbReference>
<dbReference type="RefSeq" id="WP_272427064.1">
    <property type="nucleotide sequence ID" value="NZ_JAGTJJ010000077.1"/>
</dbReference>
<dbReference type="GO" id="GO:0000160">
    <property type="term" value="P:phosphorelay signal transduction system"/>
    <property type="evidence" value="ECO:0007669"/>
    <property type="project" value="UniProtKB-KW"/>
</dbReference>
<evidence type="ECO:0000313" key="11">
    <source>
        <dbReference type="Proteomes" id="UP001151081"/>
    </source>
</evidence>
<evidence type="ECO:0000256" key="5">
    <source>
        <dbReference type="ARBA" id="ARBA00022741"/>
    </source>
</evidence>
<reference evidence="10 11" key="1">
    <citation type="submission" date="2021-04" db="EMBL/GenBank/DDBJ databases">
        <title>Genome analysis of Polyangium sp.</title>
        <authorList>
            <person name="Li Y."/>
            <person name="Wang J."/>
        </authorList>
    </citation>
    <scope>NUCLEOTIDE SEQUENCE [LARGE SCALE GENOMIC DNA]</scope>
    <source>
        <strain evidence="10 11">SDU14</strain>
    </source>
</reference>
<dbReference type="InterPro" id="IPR004358">
    <property type="entry name" value="Sig_transdc_His_kin-like_C"/>
</dbReference>